<proteinExistence type="predicted"/>
<dbReference type="AlphaFoldDB" id="A0A2P6MX38"/>
<reference evidence="2 3" key="1">
    <citation type="journal article" date="2018" name="Genome Biol. Evol.">
        <title>Multiple Roots of Fruiting Body Formation in Amoebozoa.</title>
        <authorList>
            <person name="Hillmann F."/>
            <person name="Forbes G."/>
            <person name="Novohradska S."/>
            <person name="Ferling I."/>
            <person name="Riege K."/>
            <person name="Groth M."/>
            <person name="Westermann M."/>
            <person name="Marz M."/>
            <person name="Spaller T."/>
            <person name="Winckler T."/>
            <person name="Schaap P."/>
            <person name="Glockner G."/>
        </authorList>
    </citation>
    <scope>NUCLEOTIDE SEQUENCE [LARGE SCALE GENOMIC DNA]</scope>
    <source>
        <strain evidence="2 3">Jena</strain>
    </source>
</reference>
<dbReference type="InParanoid" id="A0A2P6MX38"/>
<keyword evidence="1" id="KW-0812">Transmembrane</keyword>
<keyword evidence="1" id="KW-1133">Transmembrane helix</keyword>
<dbReference type="Proteomes" id="UP000241769">
    <property type="component" value="Unassembled WGS sequence"/>
</dbReference>
<accession>A0A2P6MX38</accession>
<gene>
    <name evidence="2" type="ORF">PROFUN_07797</name>
</gene>
<organism evidence="2 3">
    <name type="scientific">Planoprotostelium fungivorum</name>
    <dbReference type="NCBI Taxonomy" id="1890364"/>
    <lineage>
        <taxon>Eukaryota</taxon>
        <taxon>Amoebozoa</taxon>
        <taxon>Evosea</taxon>
        <taxon>Variosea</taxon>
        <taxon>Cavosteliida</taxon>
        <taxon>Cavosteliaceae</taxon>
        <taxon>Planoprotostelium</taxon>
    </lineage>
</organism>
<evidence type="ECO:0000313" key="3">
    <source>
        <dbReference type="Proteomes" id="UP000241769"/>
    </source>
</evidence>
<keyword evidence="1" id="KW-0472">Membrane</keyword>
<protein>
    <recommendedName>
        <fullName evidence="4">FZ domain-containing protein</fullName>
    </recommendedName>
</protein>
<evidence type="ECO:0008006" key="4">
    <source>
        <dbReference type="Google" id="ProtNLM"/>
    </source>
</evidence>
<dbReference type="EMBL" id="MDYQ01000337">
    <property type="protein sequence ID" value="PRP76275.1"/>
    <property type="molecule type" value="Genomic_DNA"/>
</dbReference>
<evidence type="ECO:0000313" key="2">
    <source>
        <dbReference type="EMBL" id="PRP76275.1"/>
    </source>
</evidence>
<comment type="caution">
    <text evidence="2">The sequence shown here is derived from an EMBL/GenBank/DDBJ whole genome shotgun (WGS) entry which is preliminary data.</text>
</comment>
<name>A0A2P6MX38_9EUKA</name>
<keyword evidence="3" id="KW-1185">Reference proteome</keyword>
<feature type="transmembrane region" description="Helical" evidence="1">
    <location>
        <begin position="36"/>
        <end position="55"/>
    </location>
</feature>
<evidence type="ECO:0000256" key="1">
    <source>
        <dbReference type="SAM" id="Phobius"/>
    </source>
</evidence>
<sequence length="207" mass="23434">MTEIWNGQHKDNQPIATAERVEQIIRWQPDMNSRRLIFCSFFLVFIQITTAQPSMMSALSMPLIEQCAGETCSNYDGLFCRYSDGSAIVNYTFCNCTKIPSSDGTLNDWYPFCGQDNLDLMAQSFYERATGIKVLSVSVVQLNCRNALREHACFQAFRKCVDGSDPPIDYMSICRQTCYNIKTHCQTSEDCSVYPITECTGTQGNHV</sequence>